<evidence type="ECO:0000313" key="3">
    <source>
        <dbReference type="Proteomes" id="UP000604825"/>
    </source>
</evidence>
<keyword evidence="3" id="KW-1185">Reference proteome</keyword>
<reference evidence="2" key="1">
    <citation type="submission" date="2020-10" db="EMBL/GenBank/DDBJ databases">
        <authorList>
            <person name="Han B."/>
            <person name="Lu T."/>
            <person name="Zhao Q."/>
            <person name="Huang X."/>
            <person name="Zhao Y."/>
        </authorList>
    </citation>
    <scope>NUCLEOTIDE SEQUENCE</scope>
</reference>
<feature type="region of interest" description="Disordered" evidence="1">
    <location>
        <begin position="111"/>
        <end position="142"/>
    </location>
</feature>
<dbReference type="EMBL" id="CAJGYO010000006">
    <property type="protein sequence ID" value="CAD6239193.1"/>
    <property type="molecule type" value="Genomic_DNA"/>
</dbReference>
<protein>
    <submittedName>
        <fullName evidence="2">Uncharacterized protein</fullName>
    </submittedName>
</protein>
<dbReference type="AlphaFoldDB" id="A0A811PFU2"/>
<evidence type="ECO:0000313" key="2">
    <source>
        <dbReference type="EMBL" id="CAD6239193.1"/>
    </source>
</evidence>
<proteinExistence type="predicted"/>
<dbReference type="Proteomes" id="UP000604825">
    <property type="component" value="Unassembled WGS sequence"/>
</dbReference>
<name>A0A811PFU2_9POAL</name>
<gene>
    <name evidence="2" type="ORF">NCGR_LOCUS26210</name>
</gene>
<sequence>MEQTYWGCPFNILMSYPSWGFNQWRPGFPENAHLLHHGWQPAGQLFGQQVHRKRSLLQQQGTGRFSDQGYRPRDTIFVHGGEEILVSESFSSCSDIAIRNPEMSNHILGARRTSRRRDADHGASGADGLPKRNADGLIRIGK</sequence>
<comment type="caution">
    <text evidence="2">The sequence shown here is derived from an EMBL/GenBank/DDBJ whole genome shotgun (WGS) entry which is preliminary data.</text>
</comment>
<organism evidence="2 3">
    <name type="scientific">Miscanthus lutarioriparius</name>
    <dbReference type="NCBI Taxonomy" id="422564"/>
    <lineage>
        <taxon>Eukaryota</taxon>
        <taxon>Viridiplantae</taxon>
        <taxon>Streptophyta</taxon>
        <taxon>Embryophyta</taxon>
        <taxon>Tracheophyta</taxon>
        <taxon>Spermatophyta</taxon>
        <taxon>Magnoliopsida</taxon>
        <taxon>Liliopsida</taxon>
        <taxon>Poales</taxon>
        <taxon>Poaceae</taxon>
        <taxon>PACMAD clade</taxon>
        <taxon>Panicoideae</taxon>
        <taxon>Andropogonodae</taxon>
        <taxon>Andropogoneae</taxon>
        <taxon>Saccharinae</taxon>
        <taxon>Miscanthus</taxon>
    </lineage>
</organism>
<evidence type="ECO:0000256" key="1">
    <source>
        <dbReference type="SAM" id="MobiDB-lite"/>
    </source>
</evidence>
<accession>A0A811PFU2</accession>